<comment type="caution">
    <text evidence="3">The sequence shown here is derived from an EMBL/GenBank/DDBJ whole genome shotgun (WGS) entry which is preliminary data.</text>
</comment>
<dbReference type="PANTHER" id="PTHR34407:SF1">
    <property type="entry name" value="SGNH HYDROLASE-TYPE ESTERASE DOMAIN-CONTAINING PROTEIN"/>
    <property type="match status" value="1"/>
</dbReference>
<dbReference type="PANTHER" id="PTHR34407">
    <property type="entry name" value="EXPRESSED PROTEIN"/>
    <property type="match status" value="1"/>
</dbReference>
<feature type="transmembrane region" description="Helical" evidence="2">
    <location>
        <begin position="92"/>
        <end position="110"/>
    </location>
</feature>
<feature type="compositionally biased region" description="Basic and acidic residues" evidence="1">
    <location>
        <begin position="416"/>
        <end position="431"/>
    </location>
</feature>
<name>A0A8S0WIV8_CYCAE</name>
<keyword evidence="4" id="KW-1185">Reference proteome</keyword>
<evidence type="ECO:0008006" key="5">
    <source>
        <dbReference type="Google" id="ProtNLM"/>
    </source>
</evidence>
<organism evidence="3 4">
    <name type="scientific">Cyclocybe aegerita</name>
    <name type="common">Black poplar mushroom</name>
    <name type="synonym">Agrocybe aegerita</name>
    <dbReference type="NCBI Taxonomy" id="1973307"/>
    <lineage>
        <taxon>Eukaryota</taxon>
        <taxon>Fungi</taxon>
        <taxon>Dikarya</taxon>
        <taxon>Basidiomycota</taxon>
        <taxon>Agaricomycotina</taxon>
        <taxon>Agaricomycetes</taxon>
        <taxon>Agaricomycetidae</taxon>
        <taxon>Agaricales</taxon>
        <taxon>Agaricineae</taxon>
        <taxon>Bolbitiaceae</taxon>
        <taxon>Cyclocybe</taxon>
    </lineage>
</organism>
<evidence type="ECO:0000313" key="4">
    <source>
        <dbReference type="Proteomes" id="UP000467700"/>
    </source>
</evidence>
<sequence>MKTWWSLASSIEFPLIRGVHLNSAILSFLSVLPLGSIHLFSIQGFKASRRRMQRRGRGQAHISPPVQHLTMGSDLEKSSRFGQRSLGVTNRIWVLLIILICILSFTHFIWPTIGSTTVVQNYSNADLKAKNYFNTTEAGPNPFAFCPVYGPGDELGAKYGALALSKSRLHLGSGGRVQRVLNRALAGQPVTISVLGGSISACHGAGDDPISPKCYPSKFFQWWNSVFPHPASELTNGAMRRTNSGYFGFCHSHHLPDVTDLVIVELDTEDPPGQEMMENFEILIRSILLRPDQPAVVILGHFSPQVHHAHGFAGPDHWHSIVAQFYDVPHISIKSALFPDYMKDTKLINKYYTDPILANPLGHDIISEILIAYMQSQICTAWSVAHGAAFDSVPVHTPGESGDTPGLFGGVGQRKGVPEPKKKNEDDENNRKAGSTLGPTRTVPTKKLAPFCVSANDLINPLPPSLFYGSGWFAYHPSGSGRSALKTAAHYWYSTLPTSKLRIPIQVGAGDIGIYYVKEPVSQVGEGSAVECWVDDNYGGAKVIENAADVGEPTPALEIIDHYVSRGSHYVECQLSGEEGQGVPSFKIIGIFAT</sequence>
<evidence type="ECO:0000256" key="1">
    <source>
        <dbReference type="SAM" id="MobiDB-lite"/>
    </source>
</evidence>
<dbReference type="OrthoDB" id="544608at2759"/>
<keyword evidence="2" id="KW-0812">Transmembrane</keyword>
<keyword evidence="2" id="KW-1133">Transmembrane helix</keyword>
<feature type="transmembrane region" description="Helical" evidence="2">
    <location>
        <begin position="24"/>
        <end position="45"/>
    </location>
</feature>
<feature type="region of interest" description="Disordered" evidence="1">
    <location>
        <begin position="401"/>
        <end position="442"/>
    </location>
</feature>
<dbReference type="SUPFAM" id="SSF52266">
    <property type="entry name" value="SGNH hydrolase"/>
    <property type="match status" value="1"/>
</dbReference>
<evidence type="ECO:0000256" key="2">
    <source>
        <dbReference type="SAM" id="Phobius"/>
    </source>
</evidence>
<dbReference type="Proteomes" id="UP000467700">
    <property type="component" value="Unassembled WGS sequence"/>
</dbReference>
<evidence type="ECO:0000313" key="3">
    <source>
        <dbReference type="EMBL" id="CAA7263353.1"/>
    </source>
</evidence>
<dbReference type="CDD" id="cd00229">
    <property type="entry name" value="SGNH_hydrolase"/>
    <property type="match status" value="1"/>
</dbReference>
<gene>
    <name evidence="3" type="ORF">AAE3_LOCUS5685</name>
</gene>
<dbReference type="EMBL" id="CACVBS010000039">
    <property type="protein sequence ID" value="CAA7263353.1"/>
    <property type="molecule type" value="Genomic_DNA"/>
</dbReference>
<dbReference type="AlphaFoldDB" id="A0A8S0WIV8"/>
<keyword evidence="2" id="KW-0472">Membrane</keyword>
<reference evidence="3 4" key="1">
    <citation type="submission" date="2020-01" db="EMBL/GenBank/DDBJ databases">
        <authorList>
            <person name="Gupta K D."/>
        </authorList>
    </citation>
    <scope>NUCLEOTIDE SEQUENCE [LARGE SCALE GENOMIC DNA]</scope>
</reference>
<accession>A0A8S0WIV8</accession>
<protein>
    <recommendedName>
        <fullName evidence="5">Capsular associated protein</fullName>
    </recommendedName>
</protein>
<proteinExistence type="predicted"/>